<dbReference type="Pfam" id="PF03110">
    <property type="entry name" value="SBP"/>
    <property type="match status" value="1"/>
</dbReference>
<proteinExistence type="predicted"/>
<dbReference type="AlphaFoldDB" id="A0A9Q1KV75"/>
<keyword evidence="4" id="KW-0862">Zinc</keyword>
<evidence type="ECO:0000256" key="2">
    <source>
        <dbReference type="ARBA" id="ARBA00022723"/>
    </source>
</evidence>
<dbReference type="GO" id="GO:0008270">
    <property type="term" value="F:zinc ion binding"/>
    <property type="evidence" value="ECO:0007669"/>
    <property type="project" value="UniProtKB-KW"/>
</dbReference>
<dbReference type="InterPro" id="IPR044817">
    <property type="entry name" value="SBP-like"/>
</dbReference>
<evidence type="ECO:0000256" key="8">
    <source>
        <dbReference type="ARBA" id="ARBA00023242"/>
    </source>
</evidence>
<evidence type="ECO:0000256" key="4">
    <source>
        <dbReference type="ARBA" id="ARBA00022833"/>
    </source>
</evidence>
<keyword evidence="13" id="KW-1185">Reference proteome</keyword>
<sequence>MLSLSYDQWANTSPPDPLPQLDLILTDHHHQHHVINHDLSSSYSSLHHHHPLIFPDPFSTPSTFPHHNPSPLPNIETLSGYPEDLNRVGLNLGGQVYYFWGDYDPAVTWSRVVGDEPKCQVDGCNVDLSLAKNYHRRHKVCEFHSKAAAVFAAGLTQRFCQQCSRFHVLSEFDDGKRSCRKRLADHNRRRRKSRQSPHPDHPTLHELEDASNSPSQKFPCNL</sequence>
<protein>
    <recommendedName>
        <fullName evidence="11">SBP-type domain-containing protein</fullName>
    </recommendedName>
</protein>
<evidence type="ECO:0000256" key="7">
    <source>
        <dbReference type="ARBA" id="ARBA00023163"/>
    </source>
</evidence>
<dbReference type="PANTHER" id="PTHR31251">
    <property type="entry name" value="SQUAMOSA PROMOTER-BINDING-LIKE PROTEIN 4"/>
    <property type="match status" value="1"/>
</dbReference>
<keyword evidence="5" id="KW-0805">Transcription regulation</keyword>
<evidence type="ECO:0000313" key="12">
    <source>
        <dbReference type="EMBL" id="KAJ8450097.1"/>
    </source>
</evidence>
<dbReference type="GO" id="GO:0005634">
    <property type="term" value="C:nucleus"/>
    <property type="evidence" value="ECO:0007669"/>
    <property type="project" value="UniProtKB-SubCell"/>
</dbReference>
<dbReference type="GO" id="GO:0003677">
    <property type="term" value="F:DNA binding"/>
    <property type="evidence" value="ECO:0007669"/>
    <property type="project" value="UniProtKB-KW"/>
</dbReference>
<keyword evidence="6" id="KW-0238">DNA-binding</keyword>
<dbReference type="InterPro" id="IPR004333">
    <property type="entry name" value="SBP_dom"/>
</dbReference>
<evidence type="ECO:0000313" key="13">
    <source>
        <dbReference type="Proteomes" id="UP001153076"/>
    </source>
</evidence>
<feature type="compositionally biased region" description="Basic and acidic residues" evidence="10">
    <location>
        <begin position="197"/>
        <end position="208"/>
    </location>
</feature>
<evidence type="ECO:0000259" key="11">
    <source>
        <dbReference type="PROSITE" id="PS51141"/>
    </source>
</evidence>
<evidence type="ECO:0000256" key="1">
    <source>
        <dbReference type="ARBA" id="ARBA00004123"/>
    </source>
</evidence>
<dbReference type="PANTHER" id="PTHR31251:SF169">
    <property type="entry name" value="SQUAMOSA PROMOTER-BINDING-LIKE PROTEIN 8"/>
    <property type="match status" value="1"/>
</dbReference>
<dbReference type="Gene3D" id="4.10.1100.10">
    <property type="entry name" value="Transcription factor, SBP-box domain"/>
    <property type="match status" value="1"/>
</dbReference>
<evidence type="ECO:0000256" key="9">
    <source>
        <dbReference type="PROSITE-ProRule" id="PRU00470"/>
    </source>
</evidence>
<feature type="region of interest" description="Disordered" evidence="10">
    <location>
        <begin position="183"/>
        <end position="222"/>
    </location>
</feature>
<accession>A0A9Q1KV75</accession>
<evidence type="ECO:0000256" key="3">
    <source>
        <dbReference type="ARBA" id="ARBA00022771"/>
    </source>
</evidence>
<name>A0A9Q1KV75_9CARY</name>
<gene>
    <name evidence="12" type="ORF">Cgig2_033291</name>
</gene>
<dbReference type="PROSITE" id="PS51141">
    <property type="entry name" value="ZF_SBP"/>
    <property type="match status" value="1"/>
</dbReference>
<feature type="compositionally biased region" description="Polar residues" evidence="10">
    <location>
        <begin position="210"/>
        <end position="222"/>
    </location>
</feature>
<dbReference type="OrthoDB" id="514967at2759"/>
<organism evidence="12 13">
    <name type="scientific">Carnegiea gigantea</name>
    <dbReference type="NCBI Taxonomy" id="171969"/>
    <lineage>
        <taxon>Eukaryota</taxon>
        <taxon>Viridiplantae</taxon>
        <taxon>Streptophyta</taxon>
        <taxon>Embryophyta</taxon>
        <taxon>Tracheophyta</taxon>
        <taxon>Spermatophyta</taxon>
        <taxon>Magnoliopsida</taxon>
        <taxon>eudicotyledons</taxon>
        <taxon>Gunneridae</taxon>
        <taxon>Pentapetalae</taxon>
        <taxon>Caryophyllales</taxon>
        <taxon>Cactineae</taxon>
        <taxon>Cactaceae</taxon>
        <taxon>Cactoideae</taxon>
        <taxon>Echinocereeae</taxon>
        <taxon>Carnegiea</taxon>
    </lineage>
</organism>
<dbReference type="FunFam" id="4.10.1100.10:FF:000001">
    <property type="entry name" value="Squamosa promoter-binding-like protein 14"/>
    <property type="match status" value="1"/>
</dbReference>
<dbReference type="SUPFAM" id="SSF103612">
    <property type="entry name" value="SBT domain"/>
    <property type="match status" value="1"/>
</dbReference>
<dbReference type="Proteomes" id="UP001153076">
    <property type="component" value="Unassembled WGS sequence"/>
</dbReference>
<comment type="caution">
    <text evidence="12">The sequence shown here is derived from an EMBL/GenBank/DDBJ whole genome shotgun (WGS) entry which is preliminary data.</text>
</comment>
<reference evidence="12" key="1">
    <citation type="submission" date="2022-04" db="EMBL/GenBank/DDBJ databases">
        <title>Carnegiea gigantea Genome sequencing and assembly v2.</title>
        <authorList>
            <person name="Copetti D."/>
            <person name="Sanderson M.J."/>
            <person name="Burquez A."/>
            <person name="Wojciechowski M.F."/>
        </authorList>
    </citation>
    <scope>NUCLEOTIDE SEQUENCE</scope>
    <source>
        <strain evidence="12">SGP5-SGP5p</strain>
        <tissue evidence="12">Aerial part</tissue>
    </source>
</reference>
<evidence type="ECO:0000256" key="10">
    <source>
        <dbReference type="SAM" id="MobiDB-lite"/>
    </source>
</evidence>
<comment type="subcellular location">
    <subcellularLocation>
        <location evidence="1">Nucleus</location>
    </subcellularLocation>
</comment>
<feature type="domain" description="SBP-type" evidence="11">
    <location>
        <begin position="116"/>
        <end position="193"/>
    </location>
</feature>
<dbReference type="InterPro" id="IPR036893">
    <property type="entry name" value="SBP_sf"/>
</dbReference>
<keyword evidence="7" id="KW-0804">Transcription</keyword>
<evidence type="ECO:0000256" key="5">
    <source>
        <dbReference type="ARBA" id="ARBA00023015"/>
    </source>
</evidence>
<keyword evidence="2" id="KW-0479">Metal-binding</keyword>
<keyword evidence="8" id="KW-0539">Nucleus</keyword>
<evidence type="ECO:0000256" key="6">
    <source>
        <dbReference type="ARBA" id="ARBA00023125"/>
    </source>
</evidence>
<dbReference type="EMBL" id="JAKOGI010000017">
    <property type="protein sequence ID" value="KAJ8450097.1"/>
    <property type="molecule type" value="Genomic_DNA"/>
</dbReference>
<keyword evidence="3 9" id="KW-0863">Zinc-finger</keyword>